<reference evidence="2 3" key="1">
    <citation type="submission" date="2012-02" db="EMBL/GenBank/DDBJ databases">
        <title>Complete genome sequence of Actinoplanes missouriensis 431 (= NBRC 102363).</title>
        <authorList>
            <person name="Ohnishi Y."/>
            <person name="Ishikawa J."/>
            <person name="Sekine M."/>
            <person name="Hosoyama A."/>
            <person name="Harada T."/>
            <person name="Narita H."/>
            <person name="Hata T."/>
            <person name="Konno Y."/>
            <person name="Tutikane K."/>
            <person name="Fujita N."/>
            <person name="Horinouchi S."/>
            <person name="Hayakawa M."/>
        </authorList>
    </citation>
    <scope>NUCLEOTIDE SEQUENCE [LARGE SCALE GENOMIC DNA]</scope>
    <source>
        <strain evidence="3">ATCC 14538 / DSM 43046 / CBS 188.64 / JCM 3121 / NBRC 102363 / NCIMB 12654 / NRRL B-3342 / UNCC 431</strain>
    </source>
</reference>
<evidence type="ECO:0000259" key="1">
    <source>
        <dbReference type="Pfam" id="PF18029"/>
    </source>
</evidence>
<dbReference type="PATRIC" id="fig|512565.3.peg.4140"/>
<keyword evidence="3" id="KW-1185">Reference proteome</keyword>
<dbReference type="RefSeq" id="WP_014444272.1">
    <property type="nucleotide sequence ID" value="NC_017093.1"/>
</dbReference>
<evidence type="ECO:0000313" key="2">
    <source>
        <dbReference type="EMBL" id="BAL89378.1"/>
    </source>
</evidence>
<dbReference type="Pfam" id="PF18029">
    <property type="entry name" value="Glyoxalase_6"/>
    <property type="match status" value="2"/>
</dbReference>
<dbReference type="OrthoDB" id="3286168at2"/>
<dbReference type="STRING" id="512565.AMIS_41580"/>
<organism evidence="2 3">
    <name type="scientific">Actinoplanes missouriensis (strain ATCC 14538 / DSM 43046 / CBS 188.64 / JCM 3121 / NBRC 102363 / NCIMB 12654 / NRRL B-3342 / UNCC 431)</name>
    <dbReference type="NCBI Taxonomy" id="512565"/>
    <lineage>
        <taxon>Bacteria</taxon>
        <taxon>Bacillati</taxon>
        <taxon>Actinomycetota</taxon>
        <taxon>Actinomycetes</taxon>
        <taxon>Micromonosporales</taxon>
        <taxon>Micromonosporaceae</taxon>
        <taxon>Actinoplanes</taxon>
    </lineage>
</organism>
<dbReference type="KEGG" id="ams:AMIS_41580"/>
<proteinExistence type="predicted"/>
<accession>I0H8P1</accession>
<feature type="domain" description="Glyoxalase-like" evidence="1">
    <location>
        <begin position="132"/>
        <end position="234"/>
    </location>
</feature>
<dbReference type="AlphaFoldDB" id="I0H8P1"/>
<dbReference type="InterPro" id="IPR029068">
    <property type="entry name" value="Glyas_Bleomycin-R_OHBP_Dase"/>
</dbReference>
<dbReference type="PANTHER" id="PTHR35908">
    <property type="entry name" value="HYPOTHETICAL FUSION PROTEIN"/>
    <property type="match status" value="1"/>
</dbReference>
<dbReference type="Proteomes" id="UP000007882">
    <property type="component" value="Chromosome"/>
</dbReference>
<gene>
    <name evidence="2" type="ordered locus">AMIS_41580</name>
</gene>
<dbReference type="PANTHER" id="PTHR35908:SF1">
    <property type="entry name" value="CONSERVED PROTEIN"/>
    <property type="match status" value="1"/>
</dbReference>
<dbReference type="eggNOG" id="COG3185">
    <property type="taxonomic scope" value="Bacteria"/>
</dbReference>
<dbReference type="HOGENOM" id="CLU_1164902_0_0_11"/>
<dbReference type="EMBL" id="AP012319">
    <property type="protein sequence ID" value="BAL89378.1"/>
    <property type="molecule type" value="Genomic_DNA"/>
</dbReference>
<evidence type="ECO:0000313" key="3">
    <source>
        <dbReference type="Proteomes" id="UP000007882"/>
    </source>
</evidence>
<feature type="domain" description="Glyoxalase-like" evidence="1">
    <location>
        <begin position="20"/>
        <end position="107"/>
    </location>
</feature>
<name>I0H8P1_ACTM4</name>
<sequence>MMVRWVTGFLDTPLETAGVAERFWMAVTGMGLSPRRGAFVTLVPEKGDAYLRLQVVGEEPARAHLDLHVDDPVRSAAELVALGAAEVFAEPGLVVMRSPSGISFCLVAWEYERELTLPRRWDGPQSSLVDQLCLDVPAAFYARELVFWSQVTGWERRSSSLPEFTFLQPPARMPVRLLVQRTGGAVAGVHVDLACDDVDAEVARHVALGASVVRRVPEDWTTLRDPAGREYCVTARSPFK</sequence>
<dbReference type="Gene3D" id="3.10.180.10">
    <property type="entry name" value="2,3-Dihydroxybiphenyl 1,2-Dioxygenase, domain 1"/>
    <property type="match status" value="2"/>
</dbReference>
<dbReference type="SUPFAM" id="SSF54593">
    <property type="entry name" value="Glyoxalase/Bleomycin resistance protein/Dihydroxybiphenyl dioxygenase"/>
    <property type="match status" value="2"/>
</dbReference>
<protein>
    <recommendedName>
        <fullName evidence="1">Glyoxalase-like domain-containing protein</fullName>
    </recommendedName>
</protein>
<dbReference type="InterPro" id="IPR041581">
    <property type="entry name" value="Glyoxalase_6"/>
</dbReference>